<reference evidence="5" key="1">
    <citation type="journal article" date="2019" name="Environ. Microbiol.">
        <title>Fungal ecological strategies reflected in gene transcription - a case study of two litter decomposers.</title>
        <authorList>
            <person name="Barbi F."/>
            <person name="Kohler A."/>
            <person name="Barry K."/>
            <person name="Baskaran P."/>
            <person name="Daum C."/>
            <person name="Fauchery L."/>
            <person name="Ihrmark K."/>
            <person name="Kuo A."/>
            <person name="LaButti K."/>
            <person name="Lipzen A."/>
            <person name="Morin E."/>
            <person name="Grigoriev I.V."/>
            <person name="Henrissat B."/>
            <person name="Lindahl B."/>
            <person name="Martin F."/>
        </authorList>
    </citation>
    <scope>NUCLEOTIDE SEQUENCE</scope>
    <source>
        <strain evidence="5">JB14</strain>
    </source>
</reference>
<dbReference type="GO" id="GO:0036503">
    <property type="term" value="P:ERAD pathway"/>
    <property type="evidence" value="ECO:0007669"/>
    <property type="project" value="TreeGrafter"/>
</dbReference>
<feature type="region of interest" description="Disordered" evidence="2">
    <location>
        <begin position="844"/>
        <end position="869"/>
    </location>
</feature>
<dbReference type="Proteomes" id="UP000799118">
    <property type="component" value="Unassembled WGS sequence"/>
</dbReference>
<evidence type="ECO:0000313" key="6">
    <source>
        <dbReference type="Proteomes" id="UP000799118"/>
    </source>
</evidence>
<dbReference type="Gene3D" id="1.25.40.10">
    <property type="entry name" value="Tetratricopeptide repeat domain"/>
    <property type="match status" value="3"/>
</dbReference>
<dbReference type="EMBL" id="ML769390">
    <property type="protein sequence ID" value="KAE9408748.1"/>
    <property type="molecule type" value="Genomic_DNA"/>
</dbReference>
<feature type="compositionally biased region" description="Polar residues" evidence="2">
    <location>
        <begin position="34"/>
        <end position="49"/>
    </location>
</feature>
<evidence type="ECO:0000313" key="5">
    <source>
        <dbReference type="EMBL" id="KAE9408748.1"/>
    </source>
</evidence>
<feature type="chain" id="PRO_5025356588" evidence="4">
    <location>
        <begin position="30"/>
        <end position="935"/>
    </location>
</feature>
<keyword evidence="3" id="KW-0812">Transmembrane</keyword>
<keyword evidence="4" id="KW-0732">Signal</keyword>
<dbReference type="SMART" id="SM00671">
    <property type="entry name" value="SEL1"/>
    <property type="match status" value="7"/>
</dbReference>
<organism evidence="5 6">
    <name type="scientific">Gymnopus androsaceus JB14</name>
    <dbReference type="NCBI Taxonomy" id="1447944"/>
    <lineage>
        <taxon>Eukaryota</taxon>
        <taxon>Fungi</taxon>
        <taxon>Dikarya</taxon>
        <taxon>Basidiomycota</taxon>
        <taxon>Agaricomycotina</taxon>
        <taxon>Agaricomycetes</taxon>
        <taxon>Agaricomycetidae</taxon>
        <taxon>Agaricales</taxon>
        <taxon>Marasmiineae</taxon>
        <taxon>Omphalotaceae</taxon>
        <taxon>Gymnopus</taxon>
    </lineage>
</organism>
<dbReference type="PANTHER" id="PTHR11102">
    <property type="entry name" value="SEL-1-LIKE PROTEIN"/>
    <property type="match status" value="1"/>
</dbReference>
<evidence type="ECO:0000256" key="1">
    <source>
        <dbReference type="ARBA" id="ARBA00038101"/>
    </source>
</evidence>
<dbReference type="InterPro" id="IPR006597">
    <property type="entry name" value="Sel1-like"/>
</dbReference>
<feature type="region of interest" description="Disordered" evidence="2">
    <location>
        <begin position="902"/>
        <end position="935"/>
    </location>
</feature>
<dbReference type="PANTHER" id="PTHR11102:SF147">
    <property type="entry name" value="SEL1L ADAPTOR SUBUNIT OF ERAD E3 UBIQUITIN LIGASE"/>
    <property type="match status" value="1"/>
</dbReference>
<evidence type="ECO:0000256" key="3">
    <source>
        <dbReference type="SAM" id="Phobius"/>
    </source>
</evidence>
<dbReference type="OrthoDB" id="27934at2759"/>
<dbReference type="Pfam" id="PF08238">
    <property type="entry name" value="Sel1"/>
    <property type="match status" value="7"/>
</dbReference>
<gene>
    <name evidence="5" type="ORF">BT96DRAFT_985607</name>
</gene>
<dbReference type="InterPro" id="IPR011990">
    <property type="entry name" value="TPR-like_helical_dom_sf"/>
</dbReference>
<dbReference type="SUPFAM" id="SSF81901">
    <property type="entry name" value="HCP-like"/>
    <property type="match status" value="4"/>
</dbReference>
<proteinExistence type="inferred from homology"/>
<evidence type="ECO:0000256" key="2">
    <source>
        <dbReference type="SAM" id="MobiDB-lite"/>
    </source>
</evidence>
<keyword evidence="6" id="KW-1185">Reference proteome</keyword>
<keyword evidence="3" id="KW-0472">Membrane</keyword>
<dbReference type="GO" id="GO:0005789">
    <property type="term" value="C:endoplasmic reticulum membrane"/>
    <property type="evidence" value="ECO:0007669"/>
    <property type="project" value="TreeGrafter"/>
</dbReference>
<protein>
    <submittedName>
        <fullName evidence="5">HCP-like protein</fullName>
    </submittedName>
</protein>
<name>A0A6A4IHL7_9AGAR</name>
<feature type="region of interest" description="Disordered" evidence="2">
    <location>
        <begin position="34"/>
        <end position="67"/>
    </location>
</feature>
<evidence type="ECO:0000256" key="4">
    <source>
        <dbReference type="SAM" id="SignalP"/>
    </source>
</evidence>
<accession>A0A6A4IHL7</accession>
<feature type="signal peptide" evidence="4">
    <location>
        <begin position="1"/>
        <end position="29"/>
    </location>
</feature>
<keyword evidence="3" id="KW-1133">Transmembrane helix</keyword>
<dbReference type="InterPro" id="IPR050767">
    <property type="entry name" value="Sel1_AlgK"/>
</dbReference>
<sequence length="935" mass="103650">MAPRKKLCARKASWLAFGLVALAAVASYAQDSTIETDSLTQTDSESSPTHEGLAPESDDLASASTVFESQKEADQAVEASRAYKQALYTLSTLTAHPPAYTSDTTSHSLNAKSLLTAFVPSLQGRGPIGSIYRIISKIQQQFGSPKEDTASRRKTEDVNPKAIKVLDLLQHSAELGNMDALFTYAKISLFPPTSHFTADPHAAFKSFSAHAAMTGNATSQAYQAFFYSTGYRGVVPVNQALAQLYYTFAANGDNKGAQMALGYRYWSGIGTLEDCRRAVDWYEHAAEQSMAKFLSGPPGGRTLPQTPTRLSDLDGGIYGPGASVASTGMNAHRAAIKAGFSRASGETWEDILDYYLFNADRGETDFALRLGKIYYQGSIYASPGGVASGSEGVGAIPRNFAHARHYFEQIARQVWPRDPVNPLQHQVTAPSRDENLPFGEAAVSASYLGRMYLRGEGVKADPVMAKLWFERGELYGERECHNGLGIIWRDGLIPGVKADLKKAMFHFTAAANNDLAEAHINMAKLLLNTDIISATSHLEAAVRVGSPFEAYYYLGQIHASQLANPKVPSNLASSSCSMAVSFYKIVVERGSWDEDFLREAEVAWMRGTDESKDIAMLKWWLAAERGSEIAAEQPGIRFGSSILRWTRFSPMEPSNDTALLALTQWTRAAAQRNIDALVKVGDYYYHGLGVPDEEETIRYEKAAKYYQSAADTQMSALALWNLGWMYENGVGVPQDFHLAKRHYDLAAQTNSEAYLPVFLSLAKLYVRSIWHTLCGGQDGLNIWYDDEEMEYQDESMYSDGAHEPAVETVSDKPSSPEEQIFYEDEGPWYMDEEEDPIQWARNRRNAEERESEYGSEDYLETGLRGGEEDDDEYSETMLLIILCVTVSVLIYVRTRIVRRMRHDQQQQQQQQGPAINGGMFPPPGDPARNDWAVLR</sequence>
<dbReference type="AlphaFoldDB" id="A0A6A4IHL7"/>
<feature type="transmembrane region" description="Helical" evidence="3">
    <location>
        <begin position="873"/>
        <end position="892"/>
    </location>
</feature>
<comment type="similarity">
    <text evidence="1">Belongs to the sel-1 family.</text>
</comment>